<organism evidence="1">
    <name type="scientific">uncultured actinobacterium HF0200_20K23</name>
    <dbReference type="NCBI Taxonomy" id="711001"/>
    <lineage>
        <taxon>Bacteria</taxon>
        <taxon>Bacillati</taxon>
        <taxon>Actinomycetota</taxon>
        <taxon>Actinomycetes</taxon>
        <taxon>environmental samples</taxon>
    </lineage>
</organism>
<name>E0XUG9_9ACTN</name>
<proteinExistence type="predicted"/>
<sequence length="85" mass="9767">MQVGRFCSGAPLYEVHIYIDRITPDLESNYPCLFGRFAKSNHLEKPVTVRVASWLQPPIYFRVKKYQTTCGVVIYNPARSGEVPF</sequence>
<dbReference type="EMBL" id="GU474880">
    <property type="protein sequence ID" value="ADI18060.1"/>
    <property type="molecule type" value="Genomic_DNA"/>
</dbReference>
<dbReference type="AlphaFoldDB" id="E0XUG9"/>
<accession>E0XUG9</accession>
<reference evidence="1" key="1">
    <citation type="journal article" date="2011" name="Environ. Microbiol.">
        <title>Time-series analyses of Monterey Bay coastal microbial picoplankton using a 'genome proxy' microarray.</title>
        <authorList>
            <person name="Rich V.I."/>
            <person name="Pham V.D."/>
            <person name="Eppley J."/>
            <person name="Shi Y."/>
            <person name="DeLong E.F."/>
        </authorList>
    </citation>
    <scope>NUCLEOTIDE SEQUENCE</scope>
</reference>
<protein>
    <submittedName>
        <fullName evidence="1">Uncharacterized protein</fullName>
    </submittedName>
</protein>
<evidence type="ECO:0000313" key="1">
    <source>
        <dbReference type="EMBL" id="ADI18060.1"/>
    </source>
</evidence>